<dbReference type="PRINTS" id="PR00313">
    <property type="entry name" value="CABNDNGRPT"/>
</dbReference>
<evidence type="ECO:0000256" key="1">
    <source>
        <dbReference type="SAM" id="MobiDB-lite"/>
    </source>
</evidence>
<protein>
    <submittedName>
        <fullName evidence="3">Calcium-binding protein</fullName>
    </submittedName>
</protein>
<sequence length="428" mass="43548">MLRRALVASTTVALVMASASPSSAVVTADFSGDVFDDGANDSYAVRCSSGTMRAGTSDSMRQCSQLFAITVISGPGTDFIKLAEVVPSAFSNLQAISVFAAGNVNNVDTIIGSPFSDFVTGDSTDVVTTGQGDDSISGAKDARGEGGDDVFRSVVGFASGGEGDDRFIRIRPQFGIDGGLGTDTWDLELETVAGEAGTTVVLDQGSLVVTMPGIQPQVTAATTVEQVTVTMASSGQVWNGAAFAGRQDVRALGGPDALTGGPGRDSLDGGSGDDALTGGAGPDDIDGGDGNDTVDARDGEVDLVDCGAGVDAVTADAADVVIGCETVNLPAVPPAVTPVAPAAPETLSISGRSKVTKPRTAKFTFSSPTAGATFQCKVDRKAWKACTSPYKVRTRKLEPGKHKLLVRAVVGSAVDASPARKVFRVRRG</sequence>
<dbReference type="KEGG" id="npi:G7071_06755"/>
<evidence type="ECO:0000256" key="2">
    <source>
        <dbReference type="SAM" id="SignalP"/>
    </source>
</evidence>
<dbReference type="EMBL" id="CP049866">
    <property type="protein sequence ID" value="QIK75167.1"/>
    <property type="molecule type" value="Genomic_DNA"/>
</dbReference>
<feature type="signal peptide" evidence="2">
    <location>
        <begin position="1"/>
        <end position="24"/>
    </location>
</feature>
<dbReference type="PROSITE" id="PS00330">
    <property type="entry name" value="HEMOLYSIN_CALCIUM"/>
    <property type="match status" value="2"/>
</dbReference>
<accession>A0A6G7YEX8</accession>
<dbReference type="Pfam" id="PF00353">
    <property type="entry name" value="HemolysinCabind"/>
    <property type="match status" value="2"/>
</dbReference>
<keyword evidence="2" id="KW-0732">Signal</keyword>
<dbReference type="InterPro" id="IPR001343">
    <property type="entry name" value="Hemolysn_Ca-bd"/>
</dbReference>
<dbReference type="Proteomes" id="UP000502035">
    <property type="component" value="Chromosome"/>
</dbReference>
<dbReference type="RefSeq" id="WP_166316510.1">
    <property type="nucleotide sequence ID" value="NZ_CP049866.1"/>
</dbReference>
<evidence type="ECO:0000313" key="4">
    <source>
        <dbReference type="Proteomes" id="UP000502035"/>
    </source>
</evidence>
<dbReference type="SUPFAM" id="SSF51120">
    <property type="entry name" value="beta-Roll"/>
    <property type="match status" value="1"/>
</dbReference>
<feature type="chain" id="PRO_5026283444" evidence="2">
    <location>
        <begin position="25"/>
        <end position="428"/>
    </location>
</feature>
<dbReference type="InterPro" id="IPR018511">
    <property type="entry name" value="Hemolysin-typ_Ca-bd_CS"/>
</dbReference>
<proteinExistence type="predicted"/>
<organism evidence="3 4">
    <name type="scientific">Nocardioides piscis</name>
    <dbReference type="NCBI Taxonomy" id="2714938"/>
    <lineage>
        <taxon>Bacteria</taxon>
        <taxon>Bacillati</taxon>
        <taxon>Actinomycetota</taxon>
        <taxon>Actinomycetes</taxon>
        <taxon>Propionibacteriales</taxon>
        <taxon>Nocardioidaceae</taxon>
        <taxon>Nocardioides</taxon>
    </lineage>
</organism>
<feature type="region of interest" description="Disordered" evidence="1">
    <location>
        <begin position="253"/>
        <end position="297"/>
    </location>
</feature>
<keyword evidence="4" id="KW-1185">Reference proteome</keyword>
<gene>
    <name evidence="3" type="ORF">G7071_06755</name>
</gene>
<dbReference type="AlphaFoldDB" id="A0A6G7YEX8"/>
<name>A0A6G7YEX8_9ACTN</name>
<reference evidence="3 4" key="1">
    <citation type="submission" date="2020-03" db="EMBL/GenBank/DDBJ databases">
        <title>Nocardioides sp. nov., isolated from fish.</title>
        <authorList>
            <person name="Hyun D.-W."/>
            <person name="Bae J.-W."/>
        </authorList>
    </citation>
    <scope>NUCLEOTIDE SEQUENCE [LARGE SCALE GENOMIC DNA]</scope>
    <source>
        <strain evidence="3 4">HDW12A</strain>
    </source>
</reference>
<dbReference type="GO" id="GO:0005509">
    <property type="term" value="F:calcium ion binding"/>
    <property type="evidence" value="ECO:0007669"/>
    <property type="project" value="InterPro"/>
</dbReference>
<evidence type="ECO:0000313" key="3">
    <source>
        <dbReference type="EMBL" id="QIK75167.1"/>
    </source>
</evidence>
<dbReference type="Gene3D" id="2.150.10.10">
    <property type="entry name" value="Serralysin-like metalloprotease, C-terminal"/>
    <property type="match status" value="1"/>
</dbReference>
<dbReference type="InterPro" id="IPR011049">
    <property type="entry name" value="Serralysin-like_metalloprot_C"/>
</dbReference>